<gene>
    <name evidence="2" type="ORF">NX778_02485</name>
</gene>
<comment type="caution">
    <text evidence="2">The sequence shown here is derived from an EMBL/GenBank/DDBJ whole genome shotgun (WGS) entry which is preliminary data.</text>
</comment>
<dbReference type="Proteomes" id="UP001204621">
    <property type="component" value="Unassembled WGS sequence"/>
</dbReference>
<feature type="region of interest" description="Disordered" evidence="1">
    <location>
        <begin position="1"/>
        <end position="65"/>
    </location>
</feature>
<dbReference type="EMBL" id="JANUGU010000001">
    <property type="protein sequence ID" value="MCS0656925.1"/>
    <property type="molecule type" value="Genomic_DNA"/>
</dbReference>
<accession>A0ABT2CSG7</accession>
<evidence type="ECO:0000313" key="2">
    <source>
        <dbReference type="EMBL" id="MCS0656925.1"/>
    </source>
</evidence>
<protein>
    <submittedName>
        <fullName evidence="2">DUF3306 domain-containing protein</fullName>
    </submittedName>
</protein>
<keyword evidence="3" id="KW-1185">Reference proteome</keyword>
<dbReference type="InterPro" id="IPR021735">
    <property type="entry name" value="DUF3306"/>
</dbReference>
<evidence type="ECO:0000256" key="1">
    <source>
        <dbReference type="SAM" id="MobiDB-lite"/>
    </source>
</evidence>
<name>A0ABT2CSG7_9BURK</name>
<dbReference type="RefSeq" id="WP_258810095.1">
    <property type="nucleotide sequence ID" value="NZ_JANUGU010000001.1"/>
</dbReference>
<reference evidence="2 3" key="1">
    <citation type="submission" date="2022-08" db="EMBL/GenBank/DDBJ databases">
        <title>Reclassification of Massilia species as members of the genera Telluria, Duganella, Pseudoduganella, Mokoshia gen. nov. and Zemynaea gen. nov. using orthogonal and non-orthogonal genome-based approaches.</title>
        <authorList>
            <person name="Bowman J.P."/>
        </authorList>
    </citation>
    <scope>NUCLEOTIDE SEQUENCE [LARGE SCALE GENOMIC DNA]</scope>
    <source>
        <strain evidence="2 3">JCM 31606</strain>
    </source>
</reference>
<feature type="region of interest" description="Disordered" evidence="1">
    <location>
        <begin position="143"/>
        <end position="163"/>
    </location>
</feature>
<sequence length="163" mass="17536">MSNESFLRRWSRLKSQGGDAHAPEAPAGASMQYAGDNPEPAPPAEMQTHPPVAPVPPAAAPRQQPTIEDVAALGPDSDFSAFVSQGVDKTVQRLAMKKLFSDPHFNIMDGLDVYIDDYNKPDPIPAAMMASLNHARSVFAHMLDEKPVANGGQPEPPPRQDDA</sequence>
<dbReference type="Pfam" id="PF11748">
    <property type="entry name" value="DUF3306"/>
    <property type="match status" value="1"/>
</dbReference>
<evidence type="ECO:0000313" key="3">
    <source>
        <dbReference type="Proteomes" id="UP001204621"/>
    </source>
</evidence>
<proteinExistence type="predicted"/>
<organism evidence="2 3">
    <name type="scientific">Massilia terrae</name>
    <dbReference type="NCBI Taxonomy" id="1811224"/>
    <lineage>
        <taxon>Bacteria</taxon>
        <taxon>Pseudomonadati</taxon>
        <taxon>Pseudomonadota</taxon>
        <taxon>Betaproteobacteria</taxon>
        <taxon>Burkholderiales</taxon>
        <taxon>Oxalobacteraceae</taxon>
        <taxon>Telluria group</taxon>
        <taxon>Massilia</taxon>
    </lineage>
</organism>